<gene>
    <name evidence="1" type="ORF">Amon02_000179200</name>
</gene>
<dbReference type="Proteomes" id="UP001165064">
    <property type="component" value="Unassembled WGS sequence"/>
</dbReference>
<accession>A0ACB5SW99</accession>
<evidence type="ECO:0000313" key="1">
    <source>
        <dbReference type="EMBL" id="GME74513.1"/>
    </source>
</evidence>
<dbReference type="EMBL" id="BSXS01000946">
    <property type="protein sequence ID" value="GME74513.1"/>
    <property type="molecule type" value="Genomic_DNA"/>
</dbReference>
<proteinExistence type="predicted"/>
<organism evidence="1 2">
    <name type="scientific">Ambrosiozyma monospora</name>
    <name type="common">Yeast</name>
    <name type="synonym">Endomycopsis monosporus</name>
    <dbReference type="NCBI Taxonomy" id="43982"/>
    <lineage>
        <taxon>Eukaryota</taxon>
        <taxon>Fungi</taxon>
        <taxon>Dikarya</taxon>
        <taxon>Ascomycota</taxon>
        <taxon>Saccharomycotina</taxon>
        <taxon>Pichiomycetes</taxon>
        <taxon>Pichiales</taxon>
        <taxon>Pichiaceae</taxon>
        <taxon>Ambrosiozyma</taxon>
    </lineage>
</organism>
<comment type="caution">
    <text evidence="1">The sequence shown here is derived from an EMBL/GenBank/DDBJ whole genome shotgun (WGS) entry which is preliminary data.</text>
</comment>
<sequence length="295" mass="32245">MADYDDDDMIDYETQSQEDEEFNEDELNDEDYNLLYDEFDKLKPMVKDYDISDFKIKEVLYMNYFELDGALSEIKKDFKLKKNVNNSVNQINNSTKKLSKLEQLSLQRKQKLNNAGGHGGSSAHGLAGLVQSKSKSGIGAGHQAGGSGSGGLAGILAKKKNNGPAAVGGLAGLLERKKVETQAHAHDHDQAGVGGLGQKKTGLAALVAQRKSQVSDSHEGGSAAGSGKLSSTLHTTSGSSSILEKLRQSKIHQAQARVEKESPSQEFLLVQINIQEEEFVLNRRKRQLKLTKMWK</sequence>
<name>A0ACB5SW99_AMBMO</name>
<protein>
    <submittedName>
        <fullName evidence="1">Unnamed protein product</fullName>
    </submittedName>
</protein>
<keyword evidence="2" id="KW-1185">Reference proteome</keyword>
<reference evidence="1" key="1">
    <citation type="submission" date="2023-04" db="EMBL/GenBank/DDBJ databases">
        <title>Ambrosiozyma monospora NBRC 10751.</title>
        <authorList>
            <person name="Ichikawa N."/>
            <person name="Sato H."/>
            <person name="Tonouchi N."/>
        </authorList>
    </citation>
    <scope>NUCLEOTIDE SEQUENCE</scope>
    <source>
        <strain evidence="1">NBRC 10751</strain>
    </source>
</reference>
<evidence type="ECO:0000313" key="2">
    <source>
        <dbReference type="Proteomes" id="UP001165064"/>
    </source>
</evidence>